<dbReference type="InterPro" id="IPR016155">
    <property type="entry name" value="Mopterin_synth/thiamin_S_b"/>
</dbReference>
<dbReference type="CDD" id="cd17040">
    <property type="entry name" value="Ubl_MoaD_like"/>
    <property type="match status" value="1"/>
</dbReference>
<accession>A0A6B3BPW9</accession>
<sequence length="88" mass="9855">MTFEFNGMMLRLADNQRTVPITATTLSAALTELTSKFPHMKRVLLDNTGQLRQAHRVLLNNELIIRPPGTMPLSQDDRIEFFTAIAGG</sequence>
<organism evidence="1">
    <name type="scientific">Streptomyces sp. SID12501</name>
    <dbReference type="NCBI Taxonomy" id="2706042"/>
    <lineage>
        <taxon>Bacteria</taxon>
        <taxon>Bacillati</taxon>
        <taxon>Actinomycetota</taxon>
        <taxon>Actinomycetes</taxon>
        <taxon>Kitasatosporales</taxon>
        <taxon>Streptomycetaceae</taxon>
        <taxon>Streptomyces</taxon>
    </lineage>
</organism>
<reference evidence="1" key="1">
    <citation type="submission" date="2020-01" db="EMBL/GenBank/DDBJ databases">
        <title>Insect and environment-associated Actinomycetes.</title>
        <authorList>
            <person name="Currrie C."/>
            <person name="Chevrette M."/>
            <person name="Carlson C."/>
            <person name="Stubbendieck R."/>
            <person name="Wendt-Pienkowski E."/>
        </authorList>
    </citation>
    <scope>NUCLEOTIDE SEQUENCE</scope>
    <source>
        <strain evidence="1">SID12501</strain>
    </source>
</reference>
<comment type="caution">
    <text evidence="1">The sequence shown here is derived from an EMBL/GenBank/DDBJ whole genome shotgun (WGS) entry which is preliminary data.</text>
</comment>
<dbReference type="SUPFAM" id="SSF54285">
    <property type="entry name" value="MoaD/ThiS"/>
    <property type="match status" value="1"/>
</dbReference>
<proteinExistence type="predicted"/>
<dbReference type="Pfam" id="PF02597">
    <property type="entry name" value="ThiS"/>
    <property type="match status" value="1"/>
</dbReference>
<dbReference type="RefSeq" id="WP_164313842.1">
    <property type="nucleotide sequence ID" value="NZ_JAAGLU010000008.1"/>
</dbReference>
<dbReference type="Gene3D" id="3.10.20.30">
    <property type="match status" value="1"/>
</dbReference>
<dbReference type="EMBL" id="JAAGLU010000008">
    <property type="protein sequence ID" value="NEC86380.1"/>
    <property type="molecule type" value="Genomic_DNA"/>
</dbReference>
<dbReference type="InterPro" id="IPR012675">
    <property type="entry name" value="Beta-grasp_dom_sf"/>
</dbReference>
<dbReference type="InterPro" id="IPR003749">
    <property type="entry name" value="ThiS/MoaD-like"/>
</dbReference>
<protein>
    <submittedName>
        <fullName evidence="1">MoaD/ThiS family protein</fullName>
    </submittedName>
</protein>
<name>A0A6B3BPW9_9ACTN</name>
<gene>
    <name evidence="1" type="ORF">G3I71_11230</name>
</gene>
<evidence type="ECO:0000313" key="1">
    <source>
        <dbReference type="EMBL" id="NEC86380.1"/>
    </source>
</evidence>
<dbReference type="AlphaFoldDB" id="A0A6B3BPW9"/>